<name>A0A5J4R3D8_9ZZZZ</name>
<dbReference type="EMBL" id="SNRY01001877">
    <property type="protein sequence ID" value="KAA6328088.1"/>
    <property type="molecule type" value="Genomic_DNA"/>
</dbReference>
<evidence type="ECO:0000313" key="1">
    <source>
        <dbReference type="EMBL" id="KAA6328088.1"/>
    </source>
</evidence>
<comment type="caution">
    <text evidence="1">The sequence shown here is derived from an EMBL/GenBank/DDBJ whole genome shotgun (WGS) entry which is preliminary data.</text>
</comment>
<reference evidence="1" key="1">
    <citation type="submission" date="2019-03" db="EMBL/GenBank/DDBJ databases">
        <title>Single cell metagenomics reveals metabolic interactions within the superorganism composed of flagellate Streblomastix strix and complex community of Bacteroidetes bacteria on its surface.</title>
        <authorList>
            <person name="Treitli S.C."/>
            <person name="Kolisko M."/>
            <person name="Husnik F."/>
            <person name="Keeling P."/>
            <person name="Hampl V."/>
        </authorList>
    </citation>
    <scope>NUCLEOTIDE SEQUENCE</scope>
    <source>
        <strain evidence="1">STM</strain>
    </source>
</reference>
<dbReference type="AlphaFoldDB" id="A0A5J4R3D8"/>
<protein>
    <submittedName>
        <fullName evidence="1">Uncharacterized protein</fullName>
    </submittedName>
</protein>
<accession>A0A5J4R3D8</accession>
<sequence length="34" mass="4021">MQLYTFFLTIEKMYKNLTKPSAGKRKTVKIRTPS</sequence>
<proteinExistence type="predicted"/>
<organism evidence="1">
    <name type="scientific">termite gut metagenome</name>
    <dbReference type="NCBI Taxonomy" id="433724"/>
    <lineage>
        <taxon>unclassified sequences</taxon>
        <taxon>metagenomes</taxon>
        <taxon>organismal metagenomes</taxon>
    </lineage>
</organism>
<gene>
    <name evidence="1" type="ORF">EZS27_022974</name>
</gene>